<dbReference type="EMBL" id="JADFTS010000004">
    <property type="protein sequence ID" value="KAF9609249.1"/>
    <property type="molecule type" value="Genomic_DNA"/>
</dbReference>
<dbReference type="InterPro" id="IPR036397">
    <property type="entry name" value="RNaseH_sf"/>
</dbReference>
<evidence type="ECO:0000313" key="2">
    <source>
        <dbReference type="Proteomes" id="UP000631114"/>
    </source>
</evidence>
<protein>
    <recommendedName>
        <fullName evidence="3">RNase H type-1 domain-containing protein</fullName>
    </recommendedName>
</protein>
<dbReference type="SUPFAM" id="SSF53098">
    <property type="entry name" value="Ribonuclease H-like"/>
    <property type="match status" value="1"/>
</dbReference>
<sequence>MKVAAARRSLHYIWLPPVTFQVKLNTDDATRGNPGPGGFGVSFRDHQGNFLYILGGGLGNIACYLAECTTIVEGVEMAIMENMFEVLFGLECNPDLEDIKSSY</sequence>
<reference evidence="1 2" key="1">
    <citation type="submission" date="2020-10" db="EMBL/GenBank/DDBJ databases">
        <title>The Coptis chinensis genome and diversification of protoberbering-type alkaloids.</title>
        <authorList>
            <person name="Wang B."/>
            <person name="Shu S."/>
            <person name="Song C."/>
            <person name="Liu Y."/>
        </authorList>
    </citation>
    <scope>NUCLEOTIDE SEQUENCE [LARGE SCALE GENOMIC DNA]</scope>
    <source>
        <strain evidence="1">HL-2020</strain>
        <tissue evidence="1">Leaf</tissue>
    </source>
</reference>
<dbReference type="Proteomes" id="UP000631114">
    <property type="component" value="Unassembled WGS sequence"/>
</dbReference>
<dbReference type="GO" id="GO:0003676">
    <property type="term" value="F:nucleic acid binding"/>
    <property type="evidence" value="ECO:0007669"/>
    <property type="project" value="InterPro"/>
</dbReference>
<organism evidence="1 2">
    <name type="scientific">Coptis chinensis</name>
    <dbReference type="NCBI Taxonomy" id="261450"/>
    <lineage>
        <taxon>Eukaryota</taxon>
        <taxon>Viridiplantae</taxon>
        <taxon>Streptophyta</taxon>
        <taxon>Embryophyta</taxon>
        <taxon>Tracheophyta</taxon>
        <taxon>Spermatophyta</taxon>
        <taxon>Magnoliopsida</taxon>
        <taxon>Ranunculales</taxon>
        <taxon>Ranunculaceae</taxon>
        <taxon>Coptidoideae</taxon>
        <taxon>Coptis</taxon>
    </lineage>
</organism>
<proteinExistence type="predicted"/>
<dbReference type="CDD" id="cd06222">
    <property type="entry name" value="RNase_H_like"/>
    <property type="match status" value="1"/>
</dbReference>
<evidence type="ECO:0008006" key="3">
    <source>
        <dbReference type="Google" id="ProtNLM"/>
    </source>
</evidence>
<dbReference type="OrthoDB" id="1436322at2759"/>
<comment type="caution">
    <text evidence="1">The sequence shown here is derived from an EMBL/GenBank/DDBJ whole genome shotgun (WGS) entry which is preliminary data.</text>
</comment>
<dbReference type="InterPro" id="IPR012337">
    <property type="entry name" value="RNaseH-like_sf"/>
</dbReference>
<accession>A0A835LZY6</accession>
<dbReference type="InterPro" id="IPR044730">
    <property type="entry name" value="RNase_H-like_dom_plant"/>
</dbReference>
<keyword evidence="2" id="KW-1185">Reference proteome</keyword>
<evidence type="ECO:0000313" key="1">
    <source>
        <dbReference type="EMBL" id="KAF9609249.1"/>
    </source>
</evidence>
<name>A0A835LZY6_9MAGN</name>
<dbReference type="Gene3D" id="3.30.420.10">
    <property type="entry name" value="Ribonuclease H-like superfamily/Ribonuclease H"/>
    <property type="match status" value="1"/>
</dbReference>
<gene>
    <name evidence="1" type="ORF">IFM89_014443</name>
</gene>
<dbReference type="AlphaFoldDB" id="A0A835LZY6"/>